<dbReference type="AlphaFoldDB" id="A0AAV1Y6L1"/>
<dbReference type="InterPro" id="IPR032799">
    <property type="entry name" value="TAXi_C"/>
</dbReference>
<accession>A0AAV1Y6L1</accession>
<evidence type="ECO:0000313" key="14">
    <source>
        <dbReference type="Proteomes" id="UP001497480"/>
    </source>
</evidence>
<keyword evidence="7 10" id="KW-0378">Hydrolase</keyword>
<dbReference type="InterPro" id="IPR021109">
    <property type="entry name" value="Peptidase_aspartic_dom_sf"/>
</dbReference>
<keyword evidence="4 10" id="KW-0645">Protease</keyword>
<dbReference type="PROSITE" id="PS51767">
    <property type="entry name" value="PEPTIDASE_A1"/>
    <property type="match status" value="1"/>
</dbReference>
<evidence type="ECO:0000256" key="9">
    <source>
        <dbReference type="PIRSR" id="PIRSR601461-1"/>
    </source>
</evidence>
<evidence type="ECO:0000259" key="12">
    <source>
        <dbReference type="PROSITE" id="PS51767"/>
    </source>
</evidence>
<organism evidence="13 14">
    <name type="scientific">Lupinus luteus</name>
    <name type="common">European yellow lupine</name>
    <dbReference type="NCBI Taxonomy" id="3873"/>
    <lineage>
        <taxon>Eukaryota</taxon>
        <taxon>Viridiplantae</taxon>
        <taxon>Streptophyta</taxon>
        <taxon>Embryophyta</taxon>
        <taxon>Tracheophyta</taxon>
        <taxon>Spermatophyta</taxon>
        <taxon>Magnoliopsida</taxon>
        <taxon>eudicotyledons</taxon>
        <taxon>Gunneridae</taxon>
        <taxon>Pentapetalae</taxon>
        <taxon>rosids</taxon>
        <taxon>fabids</taxon>
        <taxon>Fabales</taxon>
        <taxon>Fabaceae</taxon>
        <taxon>Papilionoideae</taxon>
        <taxon>50 kb inversion clade</taxon>
        <taxon>genistoids sensu lato</taxon>
        <taxon>core genistoids</taxon>
        <taxon>Genisteae</taxon>
        <taxon>Lupinus</taxon>
    </lineage>
</organism>
<keyword evidence="14" id="KW-1185">Reference proteome</keyword>
<evidence type="ECO:0000256" key="6">
    <source>
        <dbReference type="ARBA" id="ARBA00022750"/>
    </source>
</evidence>
<evidence type="ECO:0000256" key="1">
    <source>
        <dbReference type="ARBA" id="ARBA00004613"/>
    </source>
</evidence>
<evidence type="ECO:0000256" key="10">
    <source>
        <dbReference type="RuleBase" id="RU000454"/>
    </source>
</evidence>
<dbReference type="Proteomes" id="UP001497480">
    <property type="component" value="Unassembled WGS sequence"/>
</dbReference>
<gene>
    <name evidence="13" type="ORF">LLUT_LOCUS29813</name>
</gene>
<dbReference type="PRINTS" id="PR00792">
    <property type="entry name" value="PEPSIN"/>
</dbReference>
<dbReference type="Pfam" id="PF14543">
    <property type="entry name" value="TAXi_N"/>
    <property type="match status" value="1"/>
</dbReference>
<dbReference type="Gene3D" id="2.40.70.10">
    <property type="entry name" value="Acid Proteases"/>
    <property type="match status" value="2"/>
</dbReference>
<dbReference type="PANTHER" id="PTHR47967">
    <property type="entry name" value="OS07G0603500 PROTEIN-RELATED"/>
    <property type="match status" value="1"/>
</dbReference>
<keyword evidence="5 11" id="KW-0732">Signal</keyword>
<dbReference type="CDD" id="cd05476">
    <property type="entry name" value="pepsin_A_like_plant"/>
    <property type="match status" value="1"/>
</dbReference>
<dbReference type="GO" id="GO:0004190">
    <property type="term" value="F:aspartic-type endopeptidase activity"/>
    <property type="evidence" value="ECO:0007669"/>
    <property type="project" value="UniProtKB-KW"/>
</dbReference>
<dbReference type="InterPro" id="IPR051708">
    <property type="entry name" value="Plant_Aspart_Prot_A1"/>
</dbReference>
<feature type="chain" id="PRO_5043315054" description="Peptidase A1 domain-containing protein" evidence="11">
    <location>
        <begin position="24"/>
        <end position="435"/>
    </location>
</feature>
<dbReference type="FunFam" id="2.40.70.10:FF:000050">
    <property type="entry name" value="Aspartic proteinase CDR1"/>
    <property type="match status" value="1"/>
</dbReference>
<dbReference type="GO" id="GO:0005576">
    <property type="term" value="C:extracellular region"/>
    <property type="evidence" value="ECO:0007669"/>
    <property type="project" value="UniProtKB-SubCell"/>
</dbReference>
<dbReference type="InterPro" id="IPR001969">
    <property type="entry name" value="Aspartic_peptidase_AS"/>
</dbReference>
<dbReference type="EMBL" id="CAXHTB010000021">
    <property type="protein sequence ID" value="CAL0328753.1"/>
    <property type="molecule type" value="Genomic_DNA"/>
</dbReference>
<sequence length="435" mass="46947">MERTYYSLIVLLFCLCDISLIEGFGFGVDLIHRDSPKSPFYIPSETRYERVAKAIRRSINYVDRFNKPSFSTNNVESKVVPNGGEYLMSYSIGTPPVEILGIVDTGSDILWLQCEPCNPCYKQTTPIFNPANSTTYKNIPCTSSTCKSVRSSICSSKGDQQSCQYRIGYGDGSRSQGDLSLDTLTLSSTKGSPVSFPKTIIGCGNSNTLVFQGEGSGIVGLGNGPVSLVTQLGSSIQGKFSYCLAPAFSGTSSPSKLNFGDDAVVSGDGVISTPMFAEQVFYYITIEAFSVGNKRVQFESSSSRGSGSGNIIIDSGTTLTLLPSNVYSDLESAVAEVVNLERVKVSSKLLNLCYQSPSSKKAQFPIITVHFTGGDVKLNPLNTFVKVKDDVICFAFAPTNQPISIFGNLAQQNLLVGYDIQQKTLSIKPTDCSQQ</sequence>
<protein>
    <recommendedName>
        <fullName evidence="12">Peptidase A1 domain-containing protein</fullName>
    </recommendedName>
</protein>
<evidence type="ECO:0000256" key="8">
    <source>
        <dbReference type="ARBA" id="ARBA00023180"/>
    </source>
</evidence>
<evidence type="ECO:0000256" key="11">
    <source>
        <dbReference type="SAM" id="SignalP"/>
    </source>
</evidence>
<dbReference type="GO" id="GO:0006508">
    <property type="term" value="P:proteolysis"/>
    <property type="evidence" value="ECO:0007669"/>
    <property type="project" value="UniProtKB-KW"/>
</dbReference>
<dbReference type="InterPro" id="IPR034161">
    <property type="entry name" value="Pepsin-like_plant"/>
</dbReference>
<keyword evidence="6 10" id="KW-0064">Aspartyl protease</keyword>
<dbReference type="PROSITE" id="PS00141">
    <property type="entry name" value="ASP_PROTEASE"/>
    <property type="match status" value="2"/>
</dbReference>
<evidence type="ECO:0000313" key="13">
    <source>
        <dbReference type="EMBL" id="CAL0328753.1"/>
    </source>
</evidence>
<proteinExistence type="inferred from homology"/>
<dbReference type="Pfam" id="PF14541">
    <property type="entry name" value="TAXi_C"/>
    <property type="match status" value="1"/>
</dbReference>
<dbReference type="InterPro" id="IPR033121">
    <property type="entry name" value="PEPTIDASE_A1"/>
</dbReference>
<keyword evidence="8" id="KW-0325">Glycoprotein</keyword>
<evidence type="ECO:0000256" key="2">
    <source>
        <dbReference type="ARBA" id="ARBA00007447"/>
    </source>
</evidence>
<evidence type="ECO:0000256" key="5">
    <source>
        <dbReference type="ARBA" id="ARBA00022729"/>
    </source>
</evidence>
<comment type="subcellular location">
    <subcellularLocation>
        <location evidence="1">Secreted</location>
    </subcellularLocation>
</comment>
<dbReference type="SUPFAM" id="SSF50630">
    <property type="entry name" value="Acid proteases"/>
    <property type="match status" value="1"/>
</dbReference>
<dbReference type="InterPro" id="IPR001461">
    <property type="entry name" value="Aspartic_peptidase_A1"/>
</dbReference>
<feature type="active site" evidence="9">
    <location>
        <position position="314"/>
    </location>
</feature>
<feature type="domain" description="Peptidase A1" evidence="12">
    <location>
        <begin position="86"/>
        <end position="428"/>
    </location>
</feature>
<feature type="signal peptide" evidence="11">
    <location>
        <begin position="1"/>
        <end position="23"/>
    </location>
</feature>
<dbReference type="PANTHER" id="PTHR47967:SF66">
    <property type="entry name" value="ASPARTIC PROTEINASE CDR1-RELATED"/>
    <property type="match status" value="1"/>
</dbReference>
<reference evidence="13 14" key="1">
    <citation type="submission" date="2024-03" db="EMBL/GenBank/DDBJ databases">
        <authorList>
            <person name="Martinez-Hernandez J."/>
        </authorList>
    </citation>
    <scope>NUCLEOTIDE SEQUENCE [LARGE SCALE GENOMIC DNA]</scope>
</reference>
<evidence type="ECO:0000256" key="3">
    <source>
        <dbReference type="ARBA" id="ARBA00022525"/>
    </source>
</evidence>
<comment type="caution">
    <text evidence="13">The sequence shown here is derived from an EMBL/GenBank/DDBJ whole genome shotgun (WGS) entry which is preliminary data.</text>
</comment>
<evidence type="ECO:0000256" key="7">
    <source>
        <dbReference type="ARBA" id="ARBA00022801"/>
    </source>
</evidence>
<dbReference type="InterPro" id="IPR032861">
    <property type="entry name" value="TAXi_N"/>
</dbReference>
<comment type="similarity">
    <text evidence="2 10">Belongs to the peptidase A1 family.</text>
</comment>
<keyword evidence="3" id="KW-0964">Secreted</keyword>
<dbReference type="FunFam" id="2.40.70.10:FF:000016">
    <property type="entry name" value="Probable aspartic protease At2g35615"/>
    <property type="match status" value="1"/>
</dbReference>
<evidence type="ECO:0000256" key="4">
    <source>
        <dbReference type="ARBA" id="ARBA00022670"/>
    </source>
</evidence>
<name>A0AAV1Y6L1_LUPLU</name>
<feature type="active site" evidence="9">
    <location>
        <position position="104"/>
    </location>
</feature>